<keyword evidence="5" id="KW-1185">Reference proteome</keyword>
<dbReference type="InterPro" id="IPR036779">
    <property type="entry name" value="LysM_dom_sf"/>
</dbReference>
<feature type="region of interest" description="Disordered" evidence="1">
    <location>
        <begin position="84"/>
        <end position="202"/>
    </location>
</feature>
<feature type="compositionally biased region" description="Basic residues" evidence="1">
    <location>
        <begin position="147"/>
        <end position="156"/>
    </location>
</feature>
<name>A0A5E6M865_9BACT</name>
<protein>
    <submittedName>
        <fullName evidence="4">Putative endopeptidase p60</fullName>
        <ecNumber evidence="4">3.4.-.-</ecNumber>
    </submittedName>
</protein>
<dbReference type="PANTHER" id="PTHR33734">
    <property type="entry name" value="LYSM DOMAIN-CONTAINING GPI-ANCHORED PROTEIN 2"/>
    <property type="match status" value="1"/>
</dbReference>
<sequence>MKRKTRSSAKVLRWKASGPPRGIAAGGSSGGMELVQQQLPFKEGTAGLRVITVILAVMLLHVVFIGGIALYNLFVGGTKSARIDGSGQKGPVAAAASGSRLLGKPEGVKGSAGAPSSPVPSLVRGSGGKRRTDLSRVSGTEDPGQKKGVKKQLRRLSSKESAGESVSPESAAATERRSGTAPPESGRNEPTSPASPVEASSRTYHVVHGDTLWRIARRFHVGLSDLMAANGLSASSKLHIGQELRIPPTKPARSRRGTGVEG</sequence>
<dbReference type="SUPFAM" id="SSF54106">
    <property type="entry name" value="LysM domain"/>
    <property type="match status" value="1"/>
</dbReference>
<dbReference type="SMART" id="SM00257">
    <property type="entry name" value="LysM"/>
    <property type="match status" value="1"/>
</dbReference>
<keyword evidence="4" id="KW-0378">Hydrolase</keyword>
<dbReference type="OrthoDB" id="9787225at2"/>
<dbReference type="PANTHER" id="PTHR33734:SF22">
    <property type="entry name" value="MEMBRANE-BOUND LYTIC MUREIN TRANSGLYCOSYLASE D"/>
    <property type="match status" value="1"/>
</dbReference>
<dbReference type="GO" id="GO:0016787">
    <property type="term" value="F:hydrolase activity"/>
    <property type="evidence" value="ECO:0007669"/>
    <property type="project" value="UniProtKB-KW"/>
</dbReference>
<organism evidence="4 5">
    <name type="scientific">Methylacidimicrobium tartarophylax</name>
    <dbReference type="NCBI Taxonomy" id="1041768"/>
    <lineage>
        <taxon>Bacteria</taxon>
        <taxon>Pseudomonadati</taxon>
        <taxon>Verrucomicrobiota</taxon>
        <taxon>Methylacidimicrobium</taxon>
    </lineage>
</organism>
<dbReference type="GO" id="GO:0008932">
    <property type="term" value="F:lytic endotransglycosylase activity"/>
    <property type="evidence" value="ECO:0007669"/>
    <property type="project" value="TreeGrafter"/>
</dbReference>
<evidence type="ECO:0000313" key="4">
    <source>
        <dbReference type="EMBL" id="VVM04591.1"/>
    </source>
</evidence>
<dbReference type="Pfam" id="PF01476">
    <property type="entry name" value="LysM"/>
    <property type="match status" value="1"/>
</dbReference>
<gene>
    <name evidence="4" type="primary">iap</name>
    <name evidence="4" type="ORF">MAMT_00170</name>
</gene>
<dbReference type="Proteomes" id="UP000334923">
    <property type="component" value="Unassembled WGS sequence"/>
</dbReference>
<reference evidence="4 5" key="1">
    <citation type="submission" date="2019-09" db="EMBL/GenBank/DDBJ databases">
        <authorList>
            <person name="Cremers G."/>
        </authorList>
    </citation>
    <scope>NUCLEOTIDE SEQUENCE [LARGE SCALE GENOMIC DNA]</scope>
    <source>
        <strain evidence="4">4A</strain>
    </source>
</reference>
<dbReference type="RefSeq" id="WP_142659055.1">
    <property type="nucleotide sequence ID" value="NZ_CABFVA020000006.1"/>
</dbReference>
<feature type="domain" description="LysM" evidence="3">
    <location>
        <begin position="202"/>
        <end position="246"/>
    </location>
</feature>
<accession>A0A5E6M865</accession>
<dbReference type="EC" id="3.4.-.-" evidence="4"/>
<feature type="compositionally biased region" description="Polar residues" evidence="1">
    <location>
        <begin position="188"/>
        <end position="202"/>
    </location>
</feature>
<keyword evidence="2" id="KW-0812">Transmembrane</keyword>
<dbReference type="EMBL" id="CABFVA020000006">
    <property type="protein sequence ID" value="VVM04591.1"/>
    <property type="molecule type" value="Genomic_DNA"/>
</dbReference>
<dbReference type="InterPro" id="IPR018392">
    <property type="entry name" value="LysM"/>
</dbReference>
<dbReference type="PROSITE" id="PS51782">
    <property type="entry name" value="LYSM"/>
    <property type="match status" value="1"/>
</dbReference>
<feature type="compositionally biased region" description="Low complexity" evidence="1">
    <location>
        <begin position="111"/>
        <end position="121"/>
    </location>
</feature>
<evidence type="ECO:0000256" key="2">
    <source>
        <dbReference type="SAM" id="Phobius"/>
    </source>
</evidence>
<feature type="transmembrane region" description="Helical" evidence="2">
    <location>
        <begin position="50"/>
        <end position="74"/>
    </location>
</feature>
<proteinExistence type="predicted"/>
<dbReference type="Gene3D" id="3.10.350.10">
    <property type="entry name" value="LysM domain"/>
    <property type="match status" value="1"/>
</dbReference>
<evidence type="ECO:0000313" key="5">
    <source>
        <dbReference type="Proteomes" id="UP000334923"/>
    </source>
</evidence>
<dbReference type="CDD" id="cd00118">
    <property type="entry name" value="LysM"/>
    <property type="match status" value="1"/>
</dbReference>
<evidence type="ECO:0000259" key="3">
    <source>
        <dbReference type="PROSITE" id="PS51782"/>
    </source>
</evidence>
<feature type="region of interest" description="Disordered" evidence="1">
    <location>
        <begin position="235"/>
        <end position="262"/>
    </location>
</feature>
<dbReference type="AlphaFoldDB" id="A0A5E6M865"/>
<keyword evidence="2" id="KW-0472">Membrane</keyword>
<evidence type="ECO:0000256" key="1">
    <source>
        <dbReference type="SAM" id="MobiDB-lite"/>
    </source>
</evidence>
<keyword evidence="2" id="KW-1133">Transmembrane helix</keyword>